<evidence type="ECO:0000259" key="4">
    <source>
        <dbReference type="Pfam" id="PF22820"/>
    </source>
</evidence>
<keyword evidence="2" id="KW-1133">Transmembrane helix</keyword>
<gene>
    <name evidence="5" type="ORF">EIG99_09975</name>
</gene>
<reference evidence="5 6" key="1">
    <citation type="submission" date="2018-11" db="EMBL/GenBank/DDBJ databases">
        <title>Genomic profiling of Staphylococcus species from a Poultry farm system in KwaZulu-Natal, South Africa.</title>
        <authorList>
            <person name="Amoako D.G."/>
            <person name="Somboro A.M."/>
            <person name="Abia A.L.K."/>
            <person name="Bester L.A."/>
            <person name="Essack S.Y."/>
        </authorList>
    </citation>
    <scope>NUCLEOTIDE SEQUENCE [LARGE SCALE GENOMIC DNA]</scope>
    <source>
        <strain evidence="5 6">SA11</strain>
    </source>
</reference>
<dbReference type="AlphaFoldDB" id="A0A4V2DWB4"/>
<dbReference type="RefSeq" id="WP_130135667.1">
    <property type="nucleotide sequence ID" value="NZ_RQTE01000208.1"/>
</dbReference>
<feature type="domain" description="TcaA 4th" evidence="4">
    <location>
        <begin position="260"/>
        <end position="322"/>
    </location>
</feature>
<feature type="transmembrane region" description="Helical" evidence="2">
    <location>
        <begin position="44"/>
        <end position="68"/>
    </location>
</feature>
<name>A0A4V2DWB4_9STAP</name>
<sequence length="489" mass="55952">MKYCKYCGHPLKNTQKVCTQCGKNVEPSKIYIQPPEQPKRRKTAALVILSIIFVGSLIAVLLTGLFFLGKFLTSPEQQAEKVSSAIKENNQEQFAKLVHSDGKNLTEDESKAYFKLLKRTENLQKVSNQIKEKMIVMQQEGKSEAVVTLDYNDEYIKIRKTGTKKWLLFDDYEFLIPTQKFMVDNTGQGSKEISYEKDGKNYNLDLESKDLYGPLPIGVYDLPATKTLNDKTLKGRIEIVISSQMGVAKPKFDQLNFYVINENEDIPDDAITLYINNKPQAFKNYNLLGPYSADKGVEVYAKAKIGNQTFTSEKESVKYDKNAEVEPRIKLKFDDDAIAKAIDKDKDTNDKKEKVTNDEKKEASSDKKDSEEKNKPESHSNDTSSDSESDKETEKEKKKEQSSLDDDPFAEEKVPPLTKEEATKKINEFEGKTLESQGYKIYDFFHPNGGWYISIMNKNDYMMGSYIIRDDNGKIEKYDEFGDLVRKEK</sequence>
<feature type="compositionally biased region" description="Basic and acidic residues" evidence="1">
    <location>
        <begin position="388"/>
        <end position="402"/>
    </location>
</feature>
<keyword evidence="2" id="KW-0812">Transmembrane</keyword>
<evidence type="ECO:0008006" key="7">
    <source>
        <dbReference type="Google" id="ProtNLM"/>
    </source>
</evidence>
<dbReference type="GO" id="GO:0005886">
    <property type="term" value="C:plasma membrane"/>
    <property type="evidence" value="ECO:0007669"/>
    <property type="project" value="UniProtKB-SubCell"/>
</dbReference>
<evidence type="ECO:0000256" key="2">
    <source>
        <dbReference type="SAM" id="Phobius"/>
    </source>
</evidence>
<feature type="region of interest" description="Disordered" evidence="1">
    <location>
        <begin position="346"/>
        <end position="423"/>
    </location>
</feature>
<feature type="compositionally biased region" description="Basic and acidic residues" evidence="1">
    <location>
        <begin position="410"/>
        <end position="423"/>
    </location>
</feature>
<evidence type="ECO:0000313" key="5">
    <source>
        <dbReference type="EMBL" id="RZI00969.1"/>
    </source>
</evidence>
<feature type="compositionally biased region" description="Basic and acidic residues" evidence="1">
    <location>
        <begin position="346"/>
        <end position="380"/>
    </location>
</feature>
<dbReference type="PANTHER" id="PTHR40038">
    <property type="entry name" value="MEMBRANE-ASSOCIATED PROTEIN TCAA"/>
    <property type="match status" value="1"/>
</dbReference>
<proteinExistence type="predicted"/>
<dbReference type="Pfam" id="PF22813">
    <property type="entry name" value="TcaA_2nd"/>
    <property type="match status" value="1"/>
</dbReference>
<evidence type="ECO:0000313" key="6">
    <source>
        <dbReference type="Proteomes" id="UP000293854"/>
    </source>
</evidence>
<organism evidence="5 6">
    <name type="scientific">Staphylococcus condimenti</name>
    <dbReference type="NCBI Taxonomy" id="70255"/>
    <lineage>
        <taxon>Bacteria</taxon>
        <taxon>Bacillati</taxon>
        <taxon>Bacillota</taxon>
        <taxon>Bacilli</taxon>
        <taxon>Bacillales</taxon>
        <taxon>Staphylococcaceae</taxon>
        <taxon>Staphylococcus</taxon>
    </lineage>
</organism>
<keyword evidence="2" id="KW-0472">Membrane</keyword>
<dbReference type="InterPro" id="IPR054530">
    <property type="entry name" value="TcaA_4th"/>
</dbReference>
<evidence type="ECO:0000259" key="3">
    <source>
        <dbReference type="Pfam" id="PF22813"/>
    </source>
</evidence>
<evidence type="ECO:0000256" key="1">
    <source>
        <dbReference type="SAM" id="MobiDB-lite"/>
    </source>
</evidence>
<dbReference type="EMBL" id="RQTE01000208">
    <property type="protein sequence ID" value="RZI00969.1"/>
    <property type="molecule type" value="Genomic_DNA"/>
</dbReference>
<dbReference type="InterPro" id="IPR054529">
    <property type="entry name" value="TcaA_2nd"/>
</dbReference>
<dbReference type="Proteomes" id="UP000293854">
    <property type="component" value="Unassembled WGS sequence"/>
</dbReference>
<dbReference type="PANTHER" id="PTHR40038:SF1">
    <property type="entry name" value="MEMBRANE-ASSOCIATED PROTEIN TCAA"/>
    <property type="match status" value="1"/>
</dbReference>
<protein>
    <recommendedName>
        <fullName evidence="7">Membrane-associated protein</fullName>
    </recommendedName>
</protein>
<accession>A0A4V2DWB4</accession>
<dbReference type="Pfam" id="PF22820">
    <property type="entry name" value="TcaA_3rd_4th"/>
    <property type="match status" value="1"/>
</dbReference>
<feature type="domain" description="TcaA second" evidence="3">
    <location>
        <begin position="75"/>
        <end position="174"/>
    </location>
</feature>
<comment type="caution">
    <text evidence="5">The sequence shown here is derived from an EMBL/GenBank/DDBJ whole genome shotgun (WGS) entry which is preliminary data.</text>
</comment>